<dbReference type="Pfam" id="PF00069">
    <property type="entry name" value="Pkinase"/>
    <property type="match status" value="1"/>
</dbReference>
<evidence type="ECO:0000256" key="2">
    <source>
        <dbReference type="ARBA" id="ARBA00022527"/>
    </source>
</evidence>
<keyword evidence="4 9" id="KW-0547">Nucleotide-binding</keyword>
<evidence type="ECO:0000256" key="6">
    <source>
        <dbReference type="ARBA" id="ARBA00022840"/>
    </source>
</evidence>
<dbReference type="eggNOG" id="KOG0590">
    <property type="taxonomic scope" value="Eukaryota"/>
</dbReference>
<dbReference type="GO" id="GO:0000122">
    <property type="term" value="P:negative regulation of transcription by RNA polymerase II"/>
    <property type="evidence" value="ECO:0007669"/>
    <property type="project" value="EnsemblFungi"/>
</dbReference>
<feature type="binding site" evidence="9">
    <location>
        <position position="45"/>
    </location>
    <ligand>
        <name>ATP</name>
        <dbReference type="ChEBI" id="CHEBI:30616"/>
    </ligand>
</feature>
<dbReference type="InterPro" id="IPR011009">
    <property type="entry name" value="Kinase-like_dom_sf"/>
</dbReference>
<dbReference type="PROSITE" id="PS00107">
    <property type="entry name" value="PROTEIN_KINASE_ATP"/>
    <property type="match status" value="1"/>
</dbReference>
<evidence type="ECO:0000256" key="8">
    <source>
        <dbReference type="ARBA" id="ARBA00048679"/>
    </source>
</evidence>
<dbReference type="AlphaFoldDB" id="G8JUA7"/>
<name>G8JUA7_ERECY</name>
<dbReference type="PROSITE" id="PS50011">
    <property type="entry name" value="PROTEIN_KINASE_DOM"/>
    <property type="match status" value="1"/>
</dbReference>
<evidence type="ECO:0000256" key="1">
    <source>
        <dbReference type="ARBA" id="ARBA00012513"/>
    </source>
</evidence>
<dbReference type="GO" id="GO:0005634">
    <property type="term" value="C:nucleus"/>
    <property type="evidence" value="ECO:0007669"/>
    <property type="project" value="EnsemblFungi"/>
</dbReference>
<dbReference type="Gene3D" id="3.30.310.80">
    <property type="entry name" value="Kinase associated domain 1, KA1"/>
    <property type="match status" value="1"/>
</dbReference>
<dbReference type="PROSITE" id="PS00108">
    <property type="entry name" value="PROTEIN_KINASE_ST"/>
    <property type="match status" value="1"/>
</dbReference>
<dbReference type="Gene3D" id="1.10.510.10">
    <property type="entry name" value="Transferase(Phosphotransferase) domain 1"/>
    <property type="match status" value="1"/>
</dbReference>
<keyword evidence="2" id="KW-0723">Serine/threonine-protein kinase</keyword>
<dbReference type="GO" id="GO:0035861">
    <property type="term" value="C:site of double-strand break"/>
    <property type="evidence" value="ECO:0007669"/>
    <property type="project" value="EnsemblFungi"/>
</dbReference>
<keyword evidence="6 9" id="KW-0067">ATP-binding</keyword>
<dbReference type="GO" id="GO:0000785">
    <property type="term" value="C:chromatin"/>
    <property type="evidence" value="ECO:0007669"/>
    <property type="project" value="EnsemblFungi"/>
</dbReference>
<dbReference type="FunCoup" id="G8JUA7">
    <property type="interactions" value="530"/>
</dbReference>
<keyword evidence="12" id="KW-1185">Reference proteome</keyword>
<dbReference type="RefSeq" id="XP_003647504.1">
    <property type="nucleotide sequence ID" value="XM_003647456.1"/>
</dbReference>
<dbReference type="InParanoid" id="G8JUA7"/>
<dbReference type="PANTHER" id="PTHR43895">
    <property type="entry name" value="CALCIUM/CALMODULIN-DEPENDENT PROTEIN KINASE KINASE-RELATED"/>
    <property type="match status" value="1"/>
</dbReference>
<dbReference type="OMA" id="ACIKKAC"/>
<keyword evidence="5" id="KW-0418">Kinase</keyword>
<evidence type="ECO:0000313" key="11">
    <source>
        <dbReference type="EMBL" id="AET40687.1"/>
    </source>
</evidence>
<reference evidence="12" key="1">
    <citation type="journal article" date="2012" name="G3 (Bethesda)">
        <title>Pichia sorbitophila, an interspecies yeast hybrid reveals early steps of genome resolution following polyploidization.</title>
        <authorList>
            <person name="Leh Louis V."/>
            <person name="Despons L."/>
            <person name="Friedrich A."/>
            <person name="Martin T."/>
            <person name="Durrens P."/>
            <person name="Casaregola S."/>
            <person name="Neuveglise C."/>
            <person name="Fairhead C."/>
            <person name="Marck C."/>
            <person name="Cruz J.A."/>
            <person name="Straub M.L."/>
            <person name="Kugler V."/>
            <person name="Sacerdot C."/>
            <person name="Uzunov Z."/>
            <person name="Thierry A."/>
            <person name="Weiss S."/>
            <person name="Bleykasten C."/>
            <person name="De Montigny J."/>
            <person name="Jacques N."/>
            <person name="Jung P."/>
            <person name="Lemaire M."/>
            <person name="Mallet S."/>
            <person name="Morel G."/>
            <person name="Richard G.F."/>
            <person name="Sarkar A."/>
            <person name="Savel G."/>
            <person name="Schacherer J."/>
            <person name="Seret M.L."/>
            <person name="Talla E."/>
            <person name="Samson G."/>
            <person name="Jubin C."/>
            <person name="Poulain J."/>
            <person name="Vacherie B."/>
            <person name="Barbe V."/>
            <person name="Pelletier E."/>
            <person name="Sherman D.J."/>
            <person name="Westhof E."/>
            <person name="Weissenbach J."/>
            <person name="Baret P.V."/>
            <person name="Wincker P."/>
            <person name="Gaillardin C."/>
            <person name="Dujon B."/>
            <person name="Souciet J.L."/>
        </authorList>
    </citation>
    <scope>NUCLEOTIDE SEQUENCE [LARGE SCALE GENOMIC DNA]</scope>
    <source>
        <strain evidence="12">CBS 270.75 / DBVPG 7215 / KCTC 17166 / NRRL Y-17582</strain>
    </source>
</reference>
<feature type="domain" description="Protein kinase" evidence="10">
    <location>
        <begin position="15"/>
        <end position="280"/>
    </location>
</feature>
<dbReference type="InterPro" id="IPR008271">
    <property type="entry name" value="Ser/Thr_kinase_AS"/>
</dbReference>
<evidence type="ECO:0000256" key="7">
    <source>
        <dbReference type="ARBA" id="ARBA00047899"/>
    </source>
</evidence>
<dbReference type="FunFam" id="1.10.510.10:FF:001035">
    <property type="entry name" value="Serine/threonine-protein kinase CHK1"/>
    <property type="match status" value="1"/>
</dbReference>
<dbReference type="GO" id="GO:0031297">
    <property type="term" value="P:replication fork processing"/>
    <property type="evidence" value="ECO:0007669"/>
    <property type="project" value="EnsemblFungi"/>
</dbReference>
<dbReference type="KEGG" id="erc:Ecym_6307"/>
<dbReference type="PANTHER" id="PTHR43895:SF32">
    <property type="entry name" value="SERINE_THREONINE-PROTEIN KINASE CHK1"/>
    <property type="match status" value="1"/>
</dbReference>
<dbReference type="OrthoDB" id="539158at2759"/>
<dbReference type="GO" id="GO:0051598">
    <property type="term" value="P:meiotic recombination checkpoint signaling"/>
    <property type="evidence" value="ECO:0007669"/>
    <property type="project" value="EnsemblFungi"/>
</dbReference>
<evidence type="ECO:0000256" key="5">
    <source>
        <dbReference type="ARBA" id="ARBA00022777"/>
    </source>
</evidence>
<dbReference type="SUPFAM" id="SSF56112">
    <property type="entry name" value="Protein kinase-like (PK-like)"/>
    <property type="match status" value="1"/>
</dbReference>
<dbReference type="HOGENOM" id="CLU_000288_59_8_1"/>
<dbReference type="SMART" id="SM00220">
    <property type="entry name" value="S_TKc"/>
    <property type="match status" value="1"/>
</dbReference>
<dbReference type="EMBL" id="CP002502">
    <property type="protein sequence ID" value="AET40687.1"/>
    <property type="molecule type" value="Genomic_DNA"/>
</dbReference>
<dbReference type="GO" id="GO:0007095">
    <property type="term" value="P:mitotic G2 DNA damage checkpoint signaling"/>
    <property type="evidence" value="ECO:0007669"/>
    <property type="project" value="EnsemblFungi"/>
</dbReference>
<evidence type="ECO:0000256" key="3">
    <source>
        <dbReference type="ARBA" id="ARBA00022679"/>
    </source>
</evidence>
<dbReference type="GO" id="GO:0005524">
    <property type="term" value="F:ATP binding"/>
    <property type="evidence" value="ECO:0007669"/>
    <property type="project" value="UniProtKB-UniRule"/>
</dbReference>
<proteinExistence type="predicted"/>
<organism evidence="11 12">
    <name type="scientific">Eremothecium cymbalariae (strain CBS 270.75 / DBVPG 7215 / KCTC 17166 / NRRL Y-17582)</name>
    <name type="common">Yeast</name>
    <dbReference type="NCBI Taxonomy" id="931890"/>
    <lineage>
        <taxon>Eukaryota</taxon>
        <taxon>Fungi</taxon>
        <taxon>Dikarya</taxon>
        <taxon>Ascomycota</taxon>
        <taxon>Saccharomycotina</taxon>
        <taxon>Saccharomycetes</taxon>
        <taxon>Saccharomycetales</taxon>
        <taxon>Saccharomycetaceae</taxon>
        <taxon>Eremothecium</taxon>
    </lineage>
</organism>
<comment type="catalytic activity">
    <reaction evidence="8">
        <text>L-seryl-[protein] + ATP = O-phospho-L-seryl-[protein] + ADP + H(+)</text>
        <dbReference type="Rhea" id="RHEA:17989"/>
        <dbReference type="Rhea" id="RHEA-COMP:9863"/>
        <dbReference type="Rhea" id="RHEA-COMP:11604"/>
        <dbReference type="ChEBI" id="CHEBI:15378"/>
        <dbReference type="ChEBI" id="CHEBI:29999"/>
        <dbReference type="ChEBI" id="CHEBI:30616"/>
        <dbReference type="ChEBI" id="CHEBI:83421"/>
        <dbReference type="ChEBI" id="CHEBI:456216"/>
        <dbReference type="EC" id="2.7.11.1"/>
    </reaction>
</comment>
<dbReference type="STRING" id="931890.G8JUA7"/>
<accession>G8JUA7</accession>
<evidence type="ECO:0000256" key="4">
    <source>
        <dbReference type="ARBA" id="ARBA00022741"/>
    </source>
</evidence>
<evidence type="ECO:0000313" key="12">
    <source>
        <dbReference type="Proteomes" id="UP000006790"/>
    </source>
</evidence>
<protein>
    <recommendedName>
        <fullName evidence="1">non-specific serine/threonine protein kinase</fullName>
        <ecNumber evidence="1">2.7.11.1</ecNumber>
    </recommendedName>
</protein>
<keyword evidence="3" id="KW-0808">Transferase</keyword>
<dbReference type="GeneID" id="11469066"/>
<evidence type="ECO:0000259" key="10">
    <source>
        <dbReference type="PROSITE" id="PS50011"/>
    </source>
</evidence>
<dbReference type="Proteomes" id="UP000006790">
    <property type="component" value="Chromosome 6"/>
</dbReference>
<dbReference type="GO" id="GO:0004674">
    <property type="term" value="F:protein serine/threonine kinase activity"/>
    <property type="evidence" value="ECO:0007669"/>
    <property type="project" value="UniProtKB-KW"/>
</dbReference>
<sequence length="516" mass="58325">MNSSQVAPIPQIKDLELGETIGQGAFAFVKTASLKMDPRTIVAVKFIHLPTSRSHGMSDDDIMKEVLIHSKCSHHRNVLRVIDCNIAKEYLWIAMEMADGGDLFDKIEPNMGVDSEVAQFYYQQLVRAISYLHEECSVAHRDIKPENILLDRDGNLKLADFGLATQFKRKDGTKRVARDQRGSPPYMAPEIIYSNGYFADLTDIWSIGILTFVLLTGETPWNVPSEEDSYYDEFLAGGGNLNHGPWIKINLVELSLLRKILQPNPTKRATLLQLRQHPWFKTQVRFSDVNGMCNDPQLLARKLLSNLKVSLSDDEYAKSTQDPLFPNQKRIIMATQPVENELAHLVHDSVHANGTVFSQHHGSGLSACNDLLMSQFTPDVSKGLAILQFQVNVDSKVSHNFNPNKFTKFFSSEDIATILKQIEFALRQVGIPVKSDLYKSFRELEKVMDPKSVFPVSIDIKTRDRKGWVLSGSVCILEVDDTLKVIGFERKTGDPLEWRSLFKKITILCRDIVCTE</sequence>
<dbReference type="EC" id="2.7.11.1" evidence="1"/>
<dbReference type="GO" id="GO:0005737">
    <property type="term" value="C:cytoplasm"/>
    <property type="evidence" value="ECO:0007669"/>
    <property type="project" value="EnsemblFungi"/>
</dbReference>
<dbReference type="InterPro" id="IPR017441">
    <property type="entry name" value="Protein_kinase_ATP_BS"/>
</dbReference>
<dbReference type="InterPro" id="IPR000719">
    <property type="entry name" value="Prot_kinase_dom"/>
</dbReference>
<gene>
    <name evidence="11" type="ordered locus">Ecym_6307</name>
</gene>
<comment type="catalytic activity">
    <reaction evidence="7">
        <text>L-threonyl-[protein] + ATP = O-phospho-L-threonyl-[protein] + ADP + H(+)</text>
        <dbReference type="Rhea" id="RHEA:46608"/>
        <dbReference type="Rhea" id="RHEA-COMP:11060"/>
        <dbReference type="Rhea" id="RHEA-COMP:11605"/>
        <dbReference type="ChEBI" id="CHEBI:15378"/>
        <dbReference type="ChEBI" id="CHEBI:30013"/>
        <dbReference type="ChEBI" id="CHEBI:30616"/>
        <dbReference type="ChEBI" id="CHEBI:61977"/>
        <dbReference type="ChEBI" id="CHEBI:456216"/>
        <dbReference type="EC" id="2.7.11.1"/>
    </reaction>
</comment>
<evidence type="ECO:0000256" key="9">
    <source>
        <dbReference type="PROSITE-ProRule" id="PRU10141"/>
    </source>
</evidence>